<evidence type="ECO:0000313" key="2">
    <source>
        <dbReference type="Proteomes" id="UP001165960"/>
    </source>
</evidence>
<comment type="caution">
    <text evidence="1">The sequence shown here is derived from an EMBL/GenBank/DDBJ whole genome shotgun (WGS) entry which is preliminary data.</text>
</comment>
<dbReference type="Proteomes" id="UP001165960">
    <property type="component" value="Unassembled WGS sequence"/>
</dbReference>
<sequence>MNAPCNSYSRCANPHCLAANATFLLNKKQLAHICQHLGFKLHIYSEMKLLRRAAVAMTSGGEIPPNSQNQSDRCQYFHVIHCPHNDFRAPLAHPFVPNASICSQSEAPSGRIQVISKCLFDHLDSLLPPKLLPYITCRAMRTLQTTIPAYDMAKSSKLMDGYHCSTKTDPVTTFFNQLATFYMQKSINR</sequence>
<organism evidence="1 2">
    <name type="scientific">Entomophthora muscae</name>
    <dbReference type="NCBI Taxonomy" id="34485"/>
    <lineage>
        <taxon>Eukaryota</taxon>
        <taxon>Fungi</taxon>
        <taxon>Fungi incertae sedis</taxon>
        <taxon>Zoopagomycota</taxon>
        <taxon>Entomophthoromycotina</taxon>
        <taxon>Entomophthoromycetes</taxon>
        <taxon>Entomophthorales</taxon>
        <taxon>Entomophthoraceae</taxon>
        <taxon>Entomophthora</taxon>
    </lineage>
</organism>
<protein>
    <submittedName>
        <fullName evidence="1">Uncharacterized protein</fullName>
    </submittedName>
</protein>
<name>A0ACC2U1V3_9FUNG</name>
<dbReference type="EMBL" id="QTSX02001533">
    <property type="protein sequence ID" value="KAJ9080671.1"/>
    <property type="molecule type" value="Genomic_DNA"/>
</dbReference>
<evidence type="ECO:0000313" key="1">
    <source>
        <dbReference type="EMBL" id="KAJ9080671.1"/>
    </source>
</evidence>
<gene>
    <name evidence="1" type="ORF">DSO57_1022467</name>
</gene>
<accession>A0ACC2U1V3</accession>
<reference evidence="1" key="1">
    <citation type="submission" date="2022-04" db="EMBL/GenBank/DDBJ databases">
        <title>Genome of the entomopathogenic fungus Entomophthora muscae.</title>
        <authorList>
            <person name="Elya C."/>
            <person name="Lovett B.R."/>
            <person name="Lee E."/>
            <person name="Macias A.M."/>
            <person name="Hajek A.E."/>
            <person name="De Bivort B.L."/>
            <person name="Kasson M.T."/>
            <person name="De Fine Licht H.H."/>
            <person name="Stajich J.E."/>
        </authorList>
    </citation>
    <scope>NUCLEOTIDE SEQUENCE</scope>
    <source>
        <strain evidence="1">Berkeley</strain>
    </source>
</reference>
<keyword evidence="2" id="KW-1185">Reference proteome</keyword>
<proteinExistence type="predicted"/>